<accession>A0A8J3L8I0</accession>
<dbReference type="InterPro" id="IPR043917">
    <property type="entry name" value="DUF5753"/>
</dbReference>
<dbReference type="Pfam" id="PF13560">
    <property type="entry name" value="HTH_31"/>
    <property type="match status" value="1"/>
</dbReference>
<dbReference type="RefSeq" id="WP_239086110.1">
    <property type="nucleotide sequence ID" value="NZ_BAAATT010000001.1"/>
</dbReference>
<dbReference type="EMBL" id="BONJ01000009">
    <property type="protein sequence ID" value="GIG14195.1"/>
    <property type="molecule type" value="Genomic_DNA"/>
</dbReference>
<evidence type="ECO:0000313" key="2">
    <source>
        <dbReference type="EMBL" id="GIG14195.1"/>
    </source>
</evidence>
<sequence length="295" mass="33023">MTTTRQSPTVRRRRLGAELRKRREHAGITLEFVAERMECSQSKISRIETGHSSVTSRDVRDMLTIYNTPTDEVDVLVEIAKEARQKGWWHPYSSVLVGAYVGLEAAASSIRAYEQQVVPGLLQSAEYAEAMIRGAWPDWDEEAIMNRVRVRIARQSLLTRQDDAISFQVVLDESVVSRPVGGDRVMRDQLRLLAEATSWPNVTLQVLPFEAGPHAGMDGTFAILEFPEAGDSDVVYAENATGGLFLEKNDELVKYTKIFENIRGAALSAEESAELIAQLAEEPLWKSRPRGFESI</sequence>
<organism evidence="2 3">
    <name type="scientific">Catellatospora methionotrophica</name>
    <dbReference type="NCBI Taxonomy" id="121620"/>
    <lineage>
        <taxon>Bacteria</taxon>
        <taxon>Bacillati</taxon>
        <taxon>Actinomycetota</taxon>
        <taxon>Actinomycetes</taxon>
        <taxon>Micromonosporales</taxon>
        <taxon>Micromonosporaceae</taxon>
        <taxon>Catellatospora</taxon>
    </lineage>
</organism>
<dbReference type="InterPro" id="IPR001387">
    <property type="entry name" value="Cro/C1-type_HTH"/>
</dbReference>
<dbReference type="GO" id="GO:0003677">
    <property type="term" value="F:DNA binding"/>
    <property type="evidence" value="ECO:0007669"/>
    <property type="project" value="InterPro"/>
</dbReference>
<dbReference type="Pfam" id="PF19054">
    <property type="entry name" value="DUF5753"/>
    <property type="match status" value="1"/>
</dbReference>
<proteinExistence type="predicted"/>
<dbReference type="SMART" id="SM00530">
    <property type="entry name" value="HTH_XRE"/>
    <property type="match status" value="1"/>
</dbReference>
<comment type="caution">
    <text evidence="2">The sequence shown here is derived from an EMBL/GenBank/DDBJ whole genome shotgun (WGS) entry which is preliminary data.</text>
</comment>
<dbReference type="CDD" id="cd00093">
    <property type="entry name" value="HTH_XRE"/>
    <property type="match status" value="1"/>
</dbReference>
<dbReference type="InterPro" id="IPR010982">
    <property type="entry name" value="Lambda_DNA-bd_dom_sf"/>
</dbReference>
<evidence type="ECO:0000259" key="1">
    <source>
        <dbReference type="PROSITE" id="PS50943"/>
    </source>
</evidence>
<keyword evidence="3" id="KW-1185">Reference proteome</keyword>
<protein>
    <submittedName>
        <fullName evidence="2">Transcriptional regulator</fullName>
    </submittedName>
</protein>
<gene>
    <name evidence="2" type="ORF">Cme02nite_25270</name>
</gene>
<dbReference type="SUPFAM" id="SSF47413">
    <property type="entry name" value="lambda repressor-like DNA-binding domains"/>
    <property type="match status" value="1"/>
</dbReference>
<dbReference type="PROSITE" id="PS50943">
    <property type="entry name" value="HTH_CROC1"/>
    <property type="match status" value="1"/>
</dbReference>
<feature type="domain" description="HTH cro/C1-type" evidence="1">
    <location>
        <begin position="19"/>
        <end position="73"/>
    </location>
</feature>
<dbReference type="Gene3D" id="1.10.260.40">
    <property type="entry name" value="lambda repressor-like DNA-binding domains"/>
    <property type="match status" value="1"/>
</dbReference>
<dbReference type="Proteomes" id="UP000660339">
    <property type="component" value="Unassembled WGS sequence"/>
</dbReference>
<reference evidence="2" key="1">
    <citation type="submission" date="2021-01" db="EMBL/GenBank/DDBJ databases">
        <title>Whole genome shotgun sequence of Catellatospora methionotrophica NBRC 14553.</title>
        <authorList>
            <person name="Komaki H."/>
            <person name="Tamura T."/>
        </authorList>
    </citation>
    <scope>NUCLEOTIDE SEQUENCE</scope>
    <source>
        <strain evidence="2">NBRC 14553</strain>
    </source>
</reference>
<name>A0A8J3L8I0_9ACTN</name>
<evidence type="ECO:0000313" key="3">
    <source>
        <dbReference type="Proteomes" id="UP000660339"/>
    </source>
</evidence>
<dbReference type="AlphaFoldDB" id="A0A8J3L8I0"/>